<protein>
    <submittedName>
        <fullName evidence="1">Uncharacterized protein</fullName>
    </submittedName>
</protein>
<proteinExistence type="predicted"/>
<accession>A0ABX3CSK3</accession>
<comment type="caution">
    <text evidence="1">The sequence shown here is derived from an EMBL/GenBank/DDBJ whole genome shotgun (WGS) entry which is preliminary data.</text>
</comment>
<reference evidence="1" key="1">
    <citation type="submission" date="2016-07" db="EMBL/GenBank/DDBJ databases">
        <title>Draft genome Planococcus salivarum.</title>
        <authorList>
            <person name="See-Too W.S."/>
        </authorList>
    </citation>
    <scope>NUCLEOTIDE SEQUENCE [LARGE SCALE GENOMIC DNA]</scope>
    <source>
        <strain evidence="1">DSM 23820</strain>
    </source>
</reference>
<gene>
    <name evidence="1" type="ORF">BB776_04685</name>
</gene>
<keyword evidence="2" id="KW-1185">Reference proteome</keyword>
<evidence type="ECO:0000313" key="1">
    <source>
        <dbReference type="EMBL" id="OHX48460.1"/>
    </source>
</evidence>
<evidence type="ECO:0000313" key="2">
    <source>
        <dbReference type="Proteomes" id="UP000242153"/>
    </source>
</evidence>
<dbReference type="Proteomes" id="UP000242153">
    <property type="component" value="Unassembled WGS sequence"/>
</dbReference>
<organism evidence="1 2">
    <name type="scientific">Planococcus salinarum</name>
    <dbReference type="NCBI Taxonomy" id="622695"/>
    <lineage>
        <taxon>Bacteria</taxon>
        <taxon>Bacillati</taxon>
        <taxon>Bacillota</taxon>
        <taxon>Bacilli</taxon>
        <taxon>Bacillales</taxon>
        <taxon>Caryophanaceae</taxon>
        <taxon>Planococcus</taxon>
    </lineage>
</organism>
<sequence length="79" mass="8650">MIERLGPDHAQVLAELDQLEQHVASKGSLSLDEYLEVQGQLDKLLQRVNDTAVASGDADVELLGEILELQEVVIGIDVR</sequence>
<name>A0ABX3CSK3_9BACL</name>
<dbReference type="EMBL" id="MBQG01000140">
    <property type="protein sequence ID" value="OHX48460.1"/>
    <property type="molecule type" value="Genomic_DNA"/>
</dbReference>